<evidence type="ECO:0000256" key="5">
    <source>
        <dbReference type="ARBA" id="ARBA00022603"/>
    </source>
</evidence>
<dbReference type="PROSITE" id="PS50280">
    <property type="entry name" value="SET"/>
    <property type="match status" value="1"/>
</dbReference>
<feature type="domain" description="AWS" evidence="20">
    <location>
        <begin position="1287"/>
        <end position="1337"/>
    </location>
</feature>
<dbReference type="FunFam" id="2.170.270.10:FF:000057">
    <property type="entry name" value="Histone-lysine N-methyltransferase"/>
    <property type="match status" value="1"/>
</dbReference>
<evidence type="ECO:0000256" key="2">
    <source>
        <dbReference type="ARBA" id="ARBA00004286"/>
    </source>
</evidence>
<dbReference type="SUPFAM" id="SSF82199">
    <property type="entry name" value="SET domain"/>
    <property type="match status" value="1"/>
</dbReference>
<evidence type="ECO:0000256" key="6">
    <source>
        <dbReference type="ARBA" id="ARBA00022679"/>
    </source>
</evidence>
<protein>
    <recommendedName>
        <fullName evidence="22">SET domain protein</fullName>
    </recommendedName>
</protein>
<comment type="subcellular location">
    <subcellularLocation>
        <location evidence="2">Chromosome</location>
    </subcellularLocation>
    <subcellularLocation>
        <location evidence="1">Nucleus</location>
    </subcellularLocation>
</comment>
<keyword evidence="4" id="KW-0597">Phosphoprotein</keyword>
<evidence type="ECO:0000256" key="14">
    <source>
        <dbReference type="PROSITE-ProRule" id="PRU00146"/>
    </source>
</evidence>
<dbReference type="SUPFAM" id="SSF63748">
    <property type="entry name" value="Tudor/PWWP/MBT"/>
    <property type="match status" value="2"/>
</dbReference>
<dbReference type="PANTHER" id="PTHR22884">
    <property type="entry name" value="SET DOMAIN PROTEINS"/>
    <property type="match status" value="1"/>
</dbReference>
<dbReference type="Gene3D" id="3.30.40.10">
    <property type="entry name" value="Zinc/RING finger domain, C3HC4 (zinc finger)"/>
    <property type="match status" value="2"/>
</dbReference>
<dbReference type="CDD" id="cd15565">
    <property type="entry name" value="PHD2_NSD"/>
    <property type="match status" value="1"/>
</dbReference>
<sequence>MESEGENTVVKGRSARRSKIGQQNERSTNEENIGDISTDGTPSELNSVSAETDKNSITKPGQDKQLSSTPNSSTPRRKKDPLANLHSNLSPKYIGFVTPTTNLDSSTEDRSRKTRRRHNLSNGTDSSLTKDTSDMADDINNKFCGVHDTSVGFVRRVKEPTTNSPENRNSRRKEFVSPIDKLLRKNGSMVETDKLPEDDSHDRKNKSLDNKDKHTHCDEVYLNNNHHPAKCEDQIPHDGQEKECQGIIIGNEEHEEHVVGNNSENGCTVDKNKSVRTNGDVEKDVCDSHIPITENSLDAEKTSEANVRIETSSSEDVRDLSPIESAESTEHIRRKDRDKSMEMYSSYLSVNLDKEMEVSCHNSVNDGLVELNAQTHNEIDENANEKHLTSTLLSKIKDQNVSEIKTNHSESTHEKTTTENEHRSDATVDVADGDGGMVDGNSEFVDASSAKSPSTVSMDSAKGSSILNEGSWMSFSTGDLFWGQIYNYCYWPCMVCPDPEGKTITAKENNAASDQHVMVHVRFFADNARRNWVKRENLMPFTTLEHYQERLEESRQKYGTKSAKFKQFVPKRNQVPVWYEAVNEANMVAAVPYEERLEKFYEIFDKSKLTQKNKQQRRKSMYIPAVKNVTPSDAESLYGSHENINNLSAPSATGKRERSTSPFSPAYSPIKHLSVKKRKLSSDMAASSTDAEATNSAVPETTSVEQNSSNTNNQIAVRKSLDELNLFSGRAFQEFYVAMKDFVLQENTDENLDKSLLVAVRNIWALKQLSHQQMQCKLSLSAGDLDTSSNNDIETGGVKRLSNRLRTLMMRKSMLSQRSSIDLTNEASTASKAPQVKESVVDKPKKMVNRPILEVIDDIFELDSKYLFKGLGRDPVCKYCFKPGGGLKRCTGRCHGWLHPECLHMHFSENGKLKKIGKRSTSAIKSANDSNLEASKSNSSSTTDLVAIDLMQESSSAVPHITSETDVEVICRECANNEPTKCMVCKLTDSAKLDDPLVKCTMGQCDRAFHPACCKYWPQSKITISKNRIQSFRCPSHVCHTCVSDDPKGKFQQLSNAKITKCVKCPATYHTDSTCIPAGSQILTAAHIICPRHSSPRHDMTINVNWCFICVRGGQVVCCETCPTAVHAQCLKIPIDPNEGYICEECESGRMPLYGEMVWAKFTNFRWWPAIILPPTEIPTNIAKKNHNPSDFVVRFFGTHDHGWISRRRVYLYLEGDTSEPPRTKAAIDKYYNSGIEEAKQIYEVVKAKKQQQSMLNENKERLHPQPYTRIKANRPVPPVKLHIDIENVSKCDCDPNEENPCGPESNCLNRVLYHECNPKVCPAGERCQNQMFESRKSPQLDVIYMKERGFGLITREPIKSGSFVIEYVGEIINDDEFRARMAQKSLDRDENFYFLSVEKDYIIDAGPKGNLARFMNHSCDPNCETQKWSVNSLNRVGLFAIKDIPENTELTFNYHWDDLLGNEKKTCYCGSKNCAGQIGGKIKEIESKDMSPSSDEMPVKSGKGKQKKSKLKPLKRLPSKTAGVGKRKPITKLKVNATAKFKSNKMAAAAAVAARTKKKNTSPNDADITTNDKEEATNSNISIGNEDAMS</sequence>
<evidence type="ECO:0000256" key="4">
    <source>
        <dbReference type="ARBA" id="ARBA00022553"/>
    </source>
</evidence>
<dbReference type="SMART" id="SM00317">
    <property type="entry name" value="SET"/>
    <property type="match status" value="1"/>
</dbReference>
<reference evidence="21" key="1">
    <citation type="submission" date="2020-05" db="UniProtKB">
        <authorList>
            <consortium name="EnsemblMetazoa"/>
        </authorList>
    </citation>
    <scope>IDENTIFICATION</scope>
    <source>
        <strain evidence="21">Aabys</strain>
    </source>
</reference>
<evidence type="ECO:0000256" key="9">
    <source>
        <dbReference type="ARBA" id="ARBA00022737"/>
    </source>
</evidence>
<dbReference type="InterPro" id="IPR003616">
    <property type="entry name" value="Post-SET_dom"/>
</dbReference>
<keyword evidence="13" id="KW-0539">Nucleus</keyword>
<gene>
    <name evidence="21" type="primary">101899586</name>
</gene>
<dbReference type="Pfam" id="PF22908">
    <property type="entry name" value="PHD_NSD"/>
    <property type="match status" value="1"/>
</dbReference>
<evidence type="ECO:0000256" key="8">
    <source>
        <dbReference type="ARBA" id="ARBA00022723"/>
    </source>
</evidence>
<dbReference type="CDD" id="cd15566">
    <property type="entry name" value="PHD3_NSD"/>
    <property type="match status" value="1"/>
</dbReference>
<dbReference type="CDD" id="cd20144">
    <property type="entry name" value="PWWP_NSD_rpt1"/>
    <property type="match status" value="1"/>
</dbReference>
<dbReference type="GO" id="GO:0016279">
    <property type="term" value="F:protein-lysine N-methyltransferase activity"/>
    <property type="evidence" value="ECO:0007669"/>
    <property type="project" value="UniProtKB-ARBA"/>
</dbReference>
<evidence type="ECO:0000256" key="12">
    <source>
        <dbReference type="ARBA" id="ARBA00022853"/>
    </source>
</evidence>
<dbReference type="eggNOG" id="KOG1081">
    <property type="taxonomic scope" value="Eukaryota"/>
</dbReference>
<feature type="region of interest" description="Disordered" evidence="15">
    <location>
        <begin position="301"/>
        <end position="337"/>
    </location>
</feature>
<dbReference type="PROSITE" id="PS50016">
    <property type="entry name" value="ZF_PHD_2"/>
    <property type="match status" value="1"/>
</dbReference>
<keyword evidence="3" id="KW-0158">Chromosome</keyword>
<keyword evidence="6" id="KW-0808">Transferase</keyword>
<dbReference type="GO" id="GO:0005634">
    <property type="term" value="C:nucleus"/>
    <property type="evidence" value="ECO:0007669"/>
    <property type="project" value="UniProtKB-SubCell"/>
</dbReference>
<feature type="domain" description="PWWP" evidence="18">
    <location>
        <begin position="1154"/>
        <end position="1216"/>
    </location>
</feature>
<dbReference type="InterPro" id="IPR050777">
    <property type="entry name" value="SET2_Histone-Lys_MeTrsfase"/>
</dbReference>
<dbReference type="InterPro" id="IPR019786">
    <property type="entry name" value="Zinc_finger_PHD-type_CS"/>
</dbReference>
<proteinExistence type="predicted"/>
<keyword evidence="9" id="KW-0677">Repeat</keyword>
<accession>A0A1I8M9F3</accession>
<feature type="region of interest" description="Disordered" evidence="15">
    <location>
        <begin position="403"/>
        <end position="437"/>
    </location>
</feature>
<dbReference type="STRING" id="7370.A0A1I8M9F3"/>
<dbReference type="InterPro" id="IPR000313">
    <property type="entry name" value="PWWP_dom"/>
</dbReference>
<dbReference type="GO" id="GO:0008270">
    <property type="term" value="F:zinc ion binding"/>
    <property type="evidence" value="ECO:0007669"/>
    <property type="project" value="UniProtKB-KW"/>
</dbReference>
<dbReference type="InterPro" id="IPR001965">
    <property type="entry name" value="Znf_PHD"/>
</dbReference>
<dbReference type="SMART" id="SM00570">
    <property type="entry name" value="AWS"/>
    <property type="match status" value="1"/>
</dbReference>
<dbReference type="GO" id="GO:0140938">
    <property type="term" value="F:histone H3 methyltransferase activity"/>
    <property type="evidence" value="ECO:0007669"/>
    <property type="project" value="UniProtKB-ARBA"/>
</dbReference>
<keyword evidence="12" id="KW-0156">Chromatin regulator</keyword>
<feature type="region of interest" description="Disordered" evidence="15">
    <location>
        <begin position="633"/>
        <end position="667"/>
    </location>
</feature>
<dbReference type="InterPro" id="IPR055198">
    <property type="entry name" value="NSD_PHD"/>
</dbReference>
<dbReference type="CDD" id="cd15567">
    <property type="entry name" value="PHD4_NSD"/>
    <property type="match status" value="1"/>
</dbReference>
<feature type="region of interest" description="Disordered" evidence="15">
    <location>
        <begin position="1555"/>
        <end position="1591"/>
    </location>
</feature>
<evidence type="ECO:0000256" key="15">
    <source>
        <dbReference type="SAM" id="MobiDB-lite"/>
    </source>
</evidence>
<feature type="region of interest" description="Disordered" evidence="15">
    <location>
        <begin position="1487"/>
        <end position="1530"/>
    </location>
</feature>
<feature type="compositionally biased region" description="Basic and acidic residues" evidence="15">
    <location>
        <begin position="403"/>
        <end position="426"/>
    </location>
</feature>
<feature type="compositionally biased region" description="Polar residues" evidence="15">
    <location>
        <begin position="38"/>
        <end position="50"/>
    </location>
</feature>
<evidence type="ECO:0008006" key="22">
    <source>
        <dbReference type="Google" id="ProtNLM"/>
    </source>
</evidence>
<keyword evidence="8" id="KW-0479">Metal-binding</keyword>
<dbReference type="PROSITE" id="PS01359">
    <property type="entry name" value="ZF_PHD_1"/>
    <property type="match status" value="1"/>
</dbReference>
<keyword evidence="11" id="KW-0862">Zinc</keyword>
<feature type="domain" description="Post-SET" evidence="19">
    <location>
        <begin position="1464"/>
        <end position="1480"/>
    </location>
</feature>
<keyword evidence="5" id="KW-0489">Methyltransferase</keyword>
<evidence type="ECO:0000256" key="10">
    <source>
        <dbReference type="ARBA" id="ARBA00022771"/>
    </source>
</evidence>
<dbReference type="InterPro" id="IPR013083">
    <property type="entry name" value="Znf_RING/FYVE/PHD"/>
</dbReference>
<evidence type="ECO:0000259" key="19">
    <source>
        <dbReference type="PROSITE" id="PS50868"/>
    </source>
</evidence>
<feature type="compositionally biased region" description="Basic residues" evidence="15">
    <location>
        <begin position="1503"/>
        <end position="1519"/>
    </location>
</feature>
<dbReference type="InterPro" id="IPR001214">
    <property type="entry name" value="SET_dom"/>
</dbReference>
<dbReference type="InterPro" id="IPR046341">
    <property type="entry name" value="SET_dom_sf"/>
</dbReference>
<evidence type="ECO:0000259" key="16">
    <source>
        <dbReference type="PROSITE" id="PS50016"/>
    </source>
</evidence>
<dbReference type="Gene3D" id="2.30.30.140">
    <property type="match status" value="2"/>
</dbReference>
<feature type="region of interest" description="Disordered" evidence="15">
    <location>
        <begin position="155"/>
        <end position="214"/>
    </location>
</feature>
<dbReference type="VEuPathDB" id="VectorBase:MDOA002588"/>
<feature type="compositionally biased region" description="Polar residues" evidence="15">
    <location>
        <begin position="120"/>
        <end position="130"/>
    </location>
</feature>
<feature type="region of interest" description="Disordered" evidence="15">
    <location>
        <begin position="681"/>
        <end position="711"/>
    </location>
</feature>
<dbReference type="Pfam" id="PF00855">
    <property type="entry name" value="PWWP"/>
    <property type="match status" value="2"/>
</dbReference>
<dbReference type="KEGG" id="mde:101899586"/>
<dbReference type="GO" id="GO:0005694">
    <property type="term" value="C:chromosome"/>
    <property type="evidence" value="ECO:0007669"/>
    <property type="project" value="UniProtKB-SubCell"/>
</dbReference>
<evidence type="ECO:0000259" key="20">
    <source>
        <dbReference type="PROSITE" id="PS51215"/>
    </source>
</evidence>
<evidence type="ECO:0000259" key="17">
    <source>
        <dbReference type="PROSITE" id="PS50280"/>
    </source>
</evidence>
<dbReference type="InterPro" id="IPR011011">
    <property type="entry name" value="Znf_FYVE_PHD"/>
</dbReference>
<feature type="domain" description="SET" evidence="17">
    <location>
        <begin position="1331"/>
        <end position="1456"/>
    </location>
</feature>
<evidence type="ECO:0000256" key="13">
    <source>
        <dbReference type="ARBA" id="ARBA00023242"/>
    </source>
</evidence>
<dbReference type="Pfam" id="PF00628">
    <property type="entry name" value="PHD"/>
    <property type="match status" value="1"/>
</dbReference>
<dbReference type="InterPro" id="IPR055197">
    <property type="entry name" value="PHDvar_NSD"/>
</dbReference>
<organism evidence="21">
    <name type="scientific">Musca domestica</name>
    <name type="common">House fly</name>
    <dbReference type="NCBI Taxonomy" id="7370"/>
    <lineage>
        <taxon>Eukaryota</taxon>
        <taxon>Metazoa</taxon>
        <taxon>Ecdysozoa</taxon>
        <taxon>Arthropoda</taxon>
        <taxon>Hexapoda</taxon>
        <taxon>Insecta</taxon>
        <taxon>Pterygota</taxon>
        <taxon>Neoptera</taxon>
        <taxon>Endopterygota</taxon>
        <taxon>Diptera</taxon>
        <taxon>Brachycera</taxon>
        <taxon>Muscomorpha</taxon>
        <taxon>Muscoidea</taxon>
        <taxon>Muscidae</taxon>
        <taxon>Musca</taxon>
    </lineage>
</organism>
<dbReference type="FunFam" id="2.30.30.140:FF:000099">
    <property type="entry name" value="Histone-lysine N-methyltransferase"/>
    <property type="match status" value="1"/>
</dbReference>
<name>A0A1I8M9F3_MUSDO</name>
<dbReference type="Pfam" id="PF17907">
    <property type="entry name" value="AWS"/>
    <property type="match status" value="1"/>
</dbReference>
<dbReference type="PROSITE" id="PS50868">
    <property type="entry name" value="POST_SET"/>
    <property type="match status" value="1"/>
</dbReference>
<feature type="domain" description="PHD-type" evidence="16">
    <location>
        <begin position="1104"/>
        <end position="1149"/>
    </location>
</feature>
<dbReference type="Pfam" id="PF00856">
    <property type="entry name" value="SET"/>
    <property type="match status" value="1"/>
</dbReference>
<dbReference type="SMART" id="SM00293">
    <property type="entry name" value="PWWP"/>
    <property type="match status" value="2"/>
</dbReference>
<dbReference type="Pfam" id="PF23004">
    <property type="entry name" value="PHDvar_NSD"/>
    <property type="match status" value="1"/>
</dbReference>
<keyword evidence="10 14" id="KW-0863">Zinc-finger</keyword>
<feature type="region of interest" description="Disordered" evidence="15">
    <location>
        <begin position="1"/>
        <end position="133"/>
    </location>
</feature>
<dbReference type="EnsemblMetazoa" id="MDOA002588-RA">
    <property type="protein sequence ID" value="MDOA002588-PA"/>
    <property type="gene ID" value="MDOA002588"/>
</dbReference>
<evidence type="ECO:0000256" key="7">
    <source>
        <dbReference type="ARBA" id="ARBA00022691"/>
    </source>
</evidence>
<feature type="compositionally biased region" description="Polar residues" evidence="15">
    <location>
        <begin position="57"/>
        <end position="74"/>
    </location>
</feature>
<dbReference type="SUPFAM" id="SSF57903">
    <property type="entry name" value="FYVE/PHD zinc finger"/>
    <property type="match status" value="1"/>
</dbReference>
<dbReference type="RefSeq" id="XP_005184274.2">
    <property type="nucleotide sequence ID" value="XM_005184217.4"/>
</dbReference>
<dbReference type="Gene3D" id="2.170.270.10">
    <property type="entry name" value="SET domain"/>
    <property type="match status" value="1"/>
</dbReference>
<dbReference type="VEuPathDB" id="VectorBase:MDOMA2_003943"/>
<keyword evidence="7" id="KW-0949">S-adenosyl-L-methionine</keyword>
<dbReference type="CDD" id="cd05838">
    <property type="entry name" value="PWWP_NSD_rpt2"/>
    <property type="match status" value="1"/>
</dbReference>
<evidence type="ECO:0000256" key="1">
    <source>
        <dbReference type="ARBA" id="ARBA00004123"/>
    </source>
</evidence>
<dbReference type="InterPro" id="IPR006560">
    <property type="entry name" value="AWS_dom"/>
</dbReference>
<evidence type="ECO:0000256" key="3">
    <source>
        <dbReference type="ARBA" id="ARBA00022454"/>
    </source>
</evidence>
<feature type="compositionally biased region" description="Polar residues" evidence="15">
    <location>
        <begin position="684"/>
        <end position="711"/>
    </location>
</feature>
<dbReference type="PROSITE" id="PS51215">
    <property type="entry name" value="AWS"/>
    <property type="match status" value="1"/>
</dbReference>
<evidence type="ECO:0000256" key="11">
    <source>
        <dbReference type="ARBA" id="ARBA00022833"/>
    </source>
</evidence>
<dbReference type="InterPro" id="IPR019787">
    <property type="entry name" value="Znf_PHD-finger"/>
</dbReference>
<feature type="compositionally biased region" description="Basic and acidic residues" evidence="15">
    <location>
        <begin position="191"/>
        <end position="214"/>
    </location>
</feature>
<feature type="domain" description="PWWP" evidence="18">
    <location>
        <begin position="477"/>
        <end position="544"/>
    </location>
</feature>
<dbReference type="SMART" id="SM00249">
    <property type="entry name" value="PHD"/>
    <property type="match status" value="3"/>
</dbReference>
<feature type="compositionally biased region" description="Polar residues" evidence="15">
    <location>
        <begin position="642"/>
        <end position="651"/>
    </location>
</feature>
<evidence type="ECO:0000313" key="21">
    <source>
        <dbReference type="EnsemblMetazoa" id="MDOA002588-PA"/>
    </source>
</evidence>
<dbReference type="GO" id="GO:0032259">
    <property type="term" value="P:methylation"/>
    <property type="evidence" value="ECO:0007669"/>
    <property type="project" value="UniProtKB-KW"/>
</dbReference>
<dbReference type="PROSITE" id="PS50812">
    <property type="entry name" value="PWWP"/>
    <property type="match status" value="2"/>
</dbReference>
<feature type="compositionally biased region" description="Basic and acidic residues" evidence="15">
    <location>
        <begin position="328"/>
        <end position="337"/>
    </location>
</feature>
<dbReference type="OrthoDB" id="422362at2759"/>
<evidence type="ECO:0000259" key="18">
    <source>
        <dbReference type="PROSITE" id="PS50812"/>
    </source>
</evidence>